<evidence type="ECO:0000256" key="2">
    <source>
        <dbReference type="ARBA" id="ARBA00022475"/>
    </source>
</evidence>
<feature type="domain" description="SH3b" evidence="10">
    <location>
        <begin position="654"/>
        <end position="701"/>
    </location>
</feature>
<feature type="domain" description="Polysaccharide chain length determinant N-terminal" evidence="9">
    <location>
        <begin position="14"/>
        <end position="99"/>
    </location>
</feature>
<keyword evidence="12" id="KW-1185">Reference proteome</keyword>
<evidence type="ECO:0000313" key="12">
    <source>
        <dbReference type="Proteomes" id="UP000060487"/>
    </source>
</evidence>
<comment type="caution">
    <text evidence="11">The sequence shown here is derived from an EMBL/GenBank/DDBJ whole genome shotgun (WGS) entry which is preliminary data.</text>
</comment>
<accession>A0ABR5SDG2</accession>
<evidence type="ECO:0000256" key="6">
    <source>
        <dbReference type="SAM" id="Coils"/>
    </source>
</evidence>
<feature type="coiled-coil region" evidence="6">
    <location>
        <begin position="333"/>
        <end position="360"/>
    </location>
</feature>
<dbReference type="InterPro" id="IPR050445">
    <property type="entry name" value="Bact_polysacc_biosynth/exp"/>
</dbReference>
<feature type="transmembrane region" description="Helical" evidence="8">
    <location>
        <begin position="24"/>
        <end position="43"/>
    </location>
</feature>
<dbReference type="InterPro" id="IPR003856">
    <property type="entry name" value="LPS_length_determ_N"/>
</dbReference>
<feature type="transmembrane region" description="Helical" evidence="8">
    <location>
        <begin position="529"/>
        <end position="550"/>
    </location>
</feature>
<dbReference type="Proteomes" id="UP000060487">
    <property type="component" value="Unassembled WGS sequence"/>
</dbReference>
<keyword evidence="2" id="KW-1003">Cell membrane</keyword>
<evidence type="ECO:0000256" key="3">
    <source>
        <dbReference type="ARBA" id="ARBA00022692"/>
    </source>
</evidence>
<dbReference type="EMBL" id="LNQR01000081">
    <property type="protein sequence ID" value="KWT82981.1"/>
    <property type="molecule type" value="Genomic_DNA"/>
</dbReference>
<feature type="compositionally biased region" description="Low complexity" evidence="7">
    <location>
        <begin position="592"/>
        <end position="606"/>
    </location>
</feature>
<keyword evidence="4 8" id="KW-1133">Transmembrane helix</keyword>
<dbReference type="Gene3D" id="2.30.30.40">
    <property type="entry name" value="SH3 Domains"/>
    <property type="match status" value="1"/>
</dbReference>
<evidence type="ECO:0000259" key="10">
    <source>
        <dbReference type="Pfam" id="PF08239"/>
    </source>
</evidence>
<evidence type="ECO:0000256" key="4">
    <source>
        <dbReference type="ARBA" id="ARBA00022989"/>
    </source>
</evidence>
<evidence type="ECO:0000256" key="1">
    <source>
        <dbReference type="ARBA" id="ARBA00004651"/>
    </source>
</evidence>
<dbReference type="PANTHER" id="PTHR32309">
    <property type="entry name" value="TYROSINE-PROTEIN KINASE"/>
    <property type="match status" value="1"/>
</dbReference>
<dbReference type="RefSeq" id="WP_085052940.1">
    <property type="nucleotide sequence ID" value="NZ_LNQR01000081.1"/>
</dbReference>
<evidence type="ECO:0000259" key="9">
    <source>
        <dbReference type="Pfam" id="PF02706"/>
    </source>
</evidence>
<protein>
    <submittedName>
        <fullName evidence="11">LPS biosynthesis protein</fullName>
    </submittedName>
</protein>
<evidence type="ECO:0000256" key="7">
    <source>
        <dbReference type="SAM" id="MobiDB-lite"/>
    </source>
</evidence>
<evidence type="ECO:0000313" key="11">
    <source>
        <dbReference type="EMBL" id="KWT82981.1"/>
    </source>
</evidence>
<feature type="transmembrane region" description="Helical" evidence="8">
    <location>
        <begin position="427"/>
        <end position="446"/>
    </location>
</feature>
<keyword evidence="3 8" id="KW-0812">Transmembrane</keyword>
<reference evidence="11 12" key="1">
    <citation type="submission" date="2015-11" db="EMBL/GenBank/DDBJ databases">
        <authorList>
            <person name="Lin W."/>
        </authorList>
    </citation>
    <scope>NUCLEOTIDE SEQUENCE [LARGE SCALE GENOMIC DNA]</scope>
    <source>
        <strain evidence="11 12">HCH-1</strain>
    </source>
</reference>
<gene>
    <name evidence="11" type="ORF">ASN18_2342</name>
</gene>
<evidence type="ECO:0000256" key="5">
    <source>
        <dbReference type="ARBA" id="ARBA00023136"/>
    </source>
</evidence>
<keyword evidence="6" id="KW-0175">Coiled coil</keyword>
<dbReference type="CDD" id="cd00174">
    <property type="entry name" value="SH3"/>
    <property type="match status" value="1"/>
</dbReference>
<sequence>MKAEGMIEDYKRVLLTTFFVQKRIIYTAAAVIFISAVLVSFLWPKTYAAYGSILVKGKKSDKSPSAIEREEIRPHPVTKEDLNSESEILISPDVIKSTILWMRDNKKYKQPRSMLSSLTGMLSKSKASDNDKTVAESEIYTIRKSITTVIVPTTNVIKITLTDNNPQYAVDLLNALMDQFLAYRSQIYNPEGTKSFFLQQVTDTRAAIEGKEDELLKLYKEGEGIMPAKEIENNLALKKDLEQDLHYLKQNAMEKKHLIEYVENALKDKELSYFSFIEGNDAITNLSKALQELVAEGGPIVTRYSPDSEKVKLFNEQVTNMSKALRREVEGYVNNVRRQLNTTNDKIDSVERRIDKINAQDIKLQELLIATERVKRDIEISKASYDIFSKRKEESRISSSSEAGNFLISTMGKAFPSSGPIFPIPGLLIPIGLVAGAMTGMTLGFLKEYMDQTFKSPEDVVKYAHLPVLLFIPFMTDAPAQSDKGAAPPSAKSFGEGGVSADTSVSDMFTTLKSYIRIFKDWFVTTRTVYMRGIVLLCMTVVLTGTQVAASYSTEIINMMDSASKALHINISQSSAASGSLNAEAATQPKTAVAAPAASAPQSTAKGSADTKTSGMRTAPLQETEKRNSADVPGSRKTISHKTVPSVKVKVNTAKLHTMPSPRAIIVAYPQKGDKIVVLETYGKDWLKVKTADDTEGWISALVVGTKAETAGL</sequence>
<dbReference type="PANTHER" id="PTHR32309:SF31">
    <property type="entry name" value="CAPSULAR EXOPOLYSACCHARIDE FAMILY"/>
    <property type="match status" value="1"/>
</dbReference>
<organism evidence="11 12">
    <name type="scientific">Candidatus Magnetominusculus xianensis</name>
    <dbReference type="NCBI Taxonomy" id="1748249"/>
    <lineage>
        <taxon>Bacteria</taxon>
        <taxon>Pseudomonadati</taxon>
        <taxon>Nitrospirota</taxon>
        <taxon>Nitrospiria</taxon>
        <taxon>Nitrospirales</taxon>
        <taxon>Nitrospiraceae</taxon>
        <taxon>Candidatus Magnetominusculus</taxon>
    </lineage>
</organism>
<name>A0ABR5SDG2_9BACT</name>
<comment type="subcellular location">
    <subcellularLocation>
        <location evidence="1">Cell membrane</location>
        <topology evidence="1">Multi-pass membrane protein</topology>
    </subcellularLocation>
</comment>
<evidence type="ECO:0000256" key="8">
    <source>
        <dbReference type="SAM" id="Phobius"/>
    </source>
</evidence>
<dbReference type="Pfam" id="PF02706">
    <property type="entry name" value="Wzz"/>
    <property type="match status" value="1"/>
</dbReference>
<keyword evidence="5 8" id="KW-0472">Membrane</keyword>
<dbReference type="Pfam" id="PF08239">
    <property type="entry name" value="SH3_3"/>
    <property type="match status" value="1"/>
</dbReference>
<feature type="region of interest" description="Disordered" evidence="7">
    <location>
        <begin position="592"/>
        <end position="644"/>
    </location>
</feature>
<proteinExistence type="predicted"/>
<dbReference type="InterPro" id="IPR003646">
    <property type="entry name" value="SH3-like_bac-type"/>
</dbReference>